<dbReference type="Pfam" id="PF07261">
    <property type="entry name" value="DnaB_2"/>
    <property type="match status" value="1"/>
</dbReference>
<proteinExistence type="inferred from homology"/>
<evidence type="ECO:0000313" key="3">
    <source>
        <dbReference type="EMBL" id="TKI68557.1"/>
    </source>
</evidence>
<evidence type="ECO:0000256" key="1">
    <source>
        <dbReference type="ARBA" id="ARBA00093462"/>
    </source>
</evidence>
<keyword evidence="4" id="KW-1185">Reference proteome</keyword>
<feature type="domain" description="DnaB/C C-terminal" evidence="2">
    <location>
        <begin position="70"/>
        <end position="137"/>
    </location>
</feature>
<reference evidence="3 4" key="1">
    <citation type="submission" date="2019-04" db="EMBL/GenBank/DDBJ databases">
        <title>Lysinibacillus genome sequencing.</title>
        <authorList>
            <person name="Dunlap C."/>
        </authorList>
    </citation>
    <scope>NUCLEOTIDE SEQUENCE [LARGE SCALE GENOMIC DNA]</scope>
    <source>
        <strain evidence="3 4">CCTCC AB 2010389</strain>
    </source>
</reference>
<dbReference type="Proteomes" id="UP000308744">
    <property type="component" value="Unassembled WGS sequence"/>
</dbReference>
<sequence>MSIAIKRFKKISGKVIYGTTAEERFQEVHGITIEEWKSKGEERFKAKTGMSYDEWYIKKVISSTPIAYLKNLNGSVSQDDIELVKDLQALGLNDGVINVLLDYVKIVSKIGFVHSLVREVGESWLNKNVTTIESAMAFVREEWNK</sequence>
<protein>
    <recommendedName>
        <fullName evidence="2">DnaB/C C-terminal domain-containing protein</fullName>
    </recommendedName>
</protein>
<dbReference type="InterPro" id="IPR006343">
    <property type="entry name" value="DnaB/C_C"/>
</dbReference>
<gene>
    <name evidence="3" type="ORF">FC756_10460</name>
</gene>
<evidence type="ECO:0000313" key="4">
    <source>
        <dbReference type="Proteomes" id="UP000308744"/>
    </source>
</evidence>
<comment type="similarity">
    <text evidence="1">Belongs to the DnaB/DnaD family.</text>
</comment>
<name>A0A4U2Z327_9BACI</name>
<dbReference type="RefSeq" id="WP_107894534.1">
    <property type="nucleotide sequence ID" value="NZ_PYWM01000003.1"/>
</dbReference>
<dbReference type="EMBL" id="SZPU01000035">
    <property type="protein sequence ID" value="TKI68557.1"/>
    <property type="molecule type" value="Genomic_DNA"/>
</dbReference>
<dbReference type="AlphaFoldDB" id="A0A4U2Z327"/>
<comment type="caution">
    <text evidence="3">The sequence shown here is derived from an EMBL/GenBank/DDBJ whole genome shotgun (WGS) entry which is preliminary data.</text>
</comment>
<organism evidence="3 4">
    <name type="scientific">Lysinibacillus mangiferihumi</name>
    <dbReference type="NCBI Taxonomy" id="1130819"/>
    <lineage>
        <taxon>Bacteria</taxon>
        <taxon>Bacillati</taxon>
        <taxon>Bacillota</taxon>
        <taxon>Bacilli</taxon>
        <taxon>Bacillales</taxon>
        <taxon>Bacillaceae</taxon>
        <taxon>Lysinibacillus</taxon>
    </lineage>
</organism>
<accession>A0A4U2Z327</accession>
<evidence type="ECO:0000259" key="2">
    <source>
        <dbReference type="Pfam" id="PF07261"/>
    </source>
</evidence>